<keyword evidence="2" id="KW-0472">Membrane</keyword>
<feature type="compositionally biased region" description="Polar residues" evidence="1">
    <location>
        <begin position="413"/>
        <end position="422"/>
    </location>
</feature>
<dbReference type="CDD" id="cd12087">
    <property type="entry name" value="TM_EGFR-like"/>
    <property type="match status" value="1"/>
</dbReference>
<evidence type="ECO:0000313" key="4">
    <source>
        <dbReference type="Proteomes" id="UP000054988"/>
    </source>
</evidence>
<comment type="caution">
    <text evidence="3">The sequence shown here is derived from an EMBL/GenBank/DDBJ whole genome shotgun (WGS) entry which is preliminary data.</text>
</comment>
<proteinExistence type="predicted"/>
<name>A0A0W0F0F6_MONRR</name>
<organism evidence="3 4">
    <name type="scientific">Moniliophthora roreri</name>
    <name type="common">Frosty pod rot fungus</name>
    <name type="synonym">Monilia roreri</name>
    <dbReference type="NCBI Taxonomy" id="221103"/>
    <lineage>
        <taxon>Eukaryota</taxon>
        <taxon>Fungi</taxon>
        <taxon>Dikarya</taxon>
        <taxon>Basidiomycota</taxon>
        <taxon>Agaricomycotina</taxon>
        <taxon>Agaricomycetes</taxon>
        <taxon>Agaricomycetidae</taxon>
        <taxon>Agaricales</taxon>
        <taxon>Marasmiineae</taxon>
        <taxon>Marasmiaceae</taxon>
        <taxon>Moniliophthora</taxon>
    </lineage>
</organism>
<dbReference type="Proteomes" id="UP000054988">
    <property type="component" value="Unassembled WGS sequence"/>
</dbReference>
<evidence type="ECO:0000313" key="3">
    <source>
        <dbReference type="EMBL" id="KTB29786.1"/>
    </source>
</evidence>
<dbReference type="EMBL" id="LATX01002412">
    <property type="protein sequence ID" value="KTB29786.1"/>
    <property type="molecule type" value="Genomic_DNA"/>
</dbReference>
<feature type="region of interest" description="Disordered" evidence="1">
    <location>
        <begin position="384"/>
        <end position="438"/>
    </location>
</feature>
<feature type="compositionally biased region" description="Low complexity" evidence="1">
    <location>
        <begin position="388"/>
        <end position="401"/>
    </location>
</feature>
<feature type="compositionally biased region" description="Pro residues" evidence="1">
    <location>
        <begin position="427"/>
        <end position="438"/>
    </location>
</feature>
<evidence type="ECO:0008006" key="5">
    <source>
        <dbReference type="Google" id="ProtNLM"/>
    </source>
</evidence>
<evidence type="ECO:0000256" key="1">
    <source>
        <dbReference type="SAM" id="MobiDB-lite"/>
    </source>
</evidence>
<reference evidence="3 4" key="1">
    <citation type="submission" date="2015-12" db="EMBL/GenBank/DDBJ databases">
        <title>Draft genome sequence of Moniliophthora roreri, the causal agent of frosty pod rot of cacao.</title>
        <authorList>
            <person name="Aime M.C."/>
            <person name="Diaz-Valderrama J.R."/>
            <person name="Kijpornyongpan T."/>
            <person name="Phillips-Mora W."/>
        </authorList>
    </citation>
    <scope>NUCLEOTIDE SEQUENCE [LARGE SCALE GENOMIC DNA]</scope>
    <source>
        <strain evidence="3 4">MCA 2952</strain>
    </source>
</reference>
<dbReference type="eggNOG" id="ENOG502SJ6V">
    <property type="taxonomic scope" value="Eukaryota"/>
</dbReference>
<protein>
    <recommendedName>
        <fullName evidence="5">Transmembrane protein</fullName>
    </recommendedName>
</protein>
<dbReference type="AlphaFoldDB" id="A0A0W0F0F6"/>
<evidence type="ECO:0000256" key="2">
    <source>
        <dbReference type="SAM" id="Phobius"/>
    </source>
</evidence>
<keyword evidence="2" id="KW-1133">Transmembrane helix</keyword>
<sequence length="438" mass="46193">MVAFNVTVEDSSPLITYSPPGAWADSDPNDALKSRYSGESIRTTRTRGAQATIIFNGTGISIFGFDKPNFGAFTVTVDGQTVDSGNAATTNSSPKKLLASIHGLKKGPHTVIVTNDDTSDINIDYMDVQHEGGLEGATVVTSMIDDTDPKIDYQPLNAWRTNNADAFMNRTLHFARTNGASVSLSFTGEAIAVYGTVSDDHANMRMSLNGQTTTLSAGSGVGGVGAATYLHPQVLLYFADGLGAGTHLISVISDIRDETAPFIDVDAFVVFSFDGGNSTGTGIGSNSGPQSSRSVPTKTIVGAAVGGGIALLVFIALAVFFILRKRRKRKNVPSPMTPVLPFQRTDMAESQRVFNFPPPVSKKSRFSMHSIAPSYYGASLLPSKPSRSRVISDSGSSATSSDVIKLGVPKPPSSNRSVSLASDSPIRPRPPPPLDLAT</sequence>
<keyword evidence="2" id="KW-0812">Transmembrane</keyword>
<accession>A0A0W0F0F6</accession>
<feature type="transmembrane region" description="Helical" evidence="2">
    <location>
        <begin position="300"/>
        <end position="323"/>
    </location>
</feature>
<gene>
    <name evidence="3" type="ORF">WG66_17665</name>
</gene>
<dbReference type="Gene3D" id="2.60.120.260">
    <property type="entry name" value="Galactose-binding domain-like"/>
    <property type="match status" value="2"/>
</dbReference>